<keyword evidence="2" id="KW-0698">rRNA processing</keyword>
<keyword evidence="3 8" id="KW-0489">Methyltransferase</keyword>
<dbReference type="Pfam" id="PF02527">
    <property type="entry name" value="GidB"/>
    <property type="match status" value="1"/>
</dbReference>
<evidence type="ECO:0000256" key="4">
    <source>
        <dbReference type="ARBA" id="ARBA00022679"/>
    </source>
</evidence>
<dbReference type="PATRIC" id="fig|1299334.3.peg.2773"/>
<sequence>MAVAELLDRGDRVVDIGSGAGLPGIPVAIARPDVRVTLLEPMLRRTEFLDAVVAELGLAVEVVRGAPKRPRCASNAQTRTRRCRGRWRRSTSWRGGACLCCGRAAHGGDQRRQRQRRSQPTSACDELFGRDGCQGSDMWRELLAFTRNRGGGATGRRTPMNRRPARTSRRGST</sequence>
<evidence type="ECO:0000256" key="3">
    <source>
        <dbReference type="ARBA" id="ARBA00022603"/>
    </source>
</evidence>
<evidence type="ECO:0000313" key="8">
    <source>
        <dbReference type="EMBL" id="EUA56625.1"/>
    </source>
</evidence>
<protein>
    <recommendedName>
        <fullName evidence="6">Glucose-inhibited division protein B</fullName>
    </recommendedName>
</protein>
<evidence type="ECO:0000256" key="1">
    <source>
        <dbReference type="ARBA" id="ARBA00022490"/>
    </source>
</evidence>
<evidence type="ECO:0000256" key="7">
    <source>
        <dbReference type="SAM" id="MobiDB-lite"/>
    </source>
</evidence>
<dbReference type="PANTHER" id="PTHR31760">
    <property type="entry name" value="S-ADENOSYL-L-METHIONINE-DEPENDENT METHYLTRANSFERASES SUPERFAMILY PROTEIN"/>
    <property type="match status" value="1"/>
</dbReference>
<evidence type="ECO:0000256" key="5">
    <source>
        <dbReference type="ARBA" id="ARBA00022691"/>
    </source>
</evidence>
<dbReference type="Gene3D" id="3.40.50.150">
    <property type="entry name" value="Vaccinia Virus protein VP39"/>
    <property type="match status" value="1"/>
</dbReference>
<dbReference type="GO" id="GO:0070043">
    <property type="term" value="F:rRNA (guanine-N7-)-methyltransferase activity"/>
    <property type="evidence" value="ECO:0007669"/>
    <property type="project" value="TreeGrafter"/>
</dbReference>
<comment type="caution">
    <text evidence="8">The sequence shown here is derived from an EMBL/GenBank/DDBJ whole genome shotgun (WGS) entry which is preliminary data.</text>
</comment>
<feature type="region of interest" description="Disordered" evidence="7">
    <location>
        <begin position="147"/>
        <end position="173"/>
    </location>
</feature>
<name>X8CMY2_MYCXE</name>
<reference evidence="8" key="1">
    <citation type="submission" date="2014-01" db="EMBL/GenBank/DDBJ databases">
        <authorList>
            <person name="Brown-Elliot B."/>
            <person name="Wallace R."/>
            <person name="Lenaerts A."/>
            <person name="Ordway D."/>
            <person name="DeGroote M.A."/>
            <person name="Parker T."/>
            <person name="Sizemore C."/>
            <person name="Tallon L.J."/>
            <person name="Sadzewicz L.K."/>
            <person name="Sengamalay N."/>
            <person name="Fraser C.M."/>
            <person name="Hine E."/>
            <person name="Shefchek K.A."/>
            <person name="Das S.P."/>
            <person name="Tettelin H."/>
        </authorList>
    </citation>
    <scope>NUCLEOTIDE SEQUENCE [LARGE SCALE GENOMIC DNA]</scope>
    <source>
        <strain evidence="8">4042</strain>
    </source>
</reference>
<proteinExistence type="predicted"/>
<feature type="compositionally biased region" description="Basic residues" evidence="7">
    <location>
        <begin position="159"/>
        <end position="173"/>
    </location>
</feature>
<dbReference type="PANTHER" id="PTHR31760:SF0">
    <property type="entry name" value="S-ADENOSYL-L-METHIONINE-DEPENDENT METHYLTRANSFERASES SUPERFAMILY PROTEIN"/>
    <property type="match status" value="1"/>
</dbReference>
<dbReference type="InterPro" id="IPR029063">
    <property type="entry name" value="SAM-dependent_MTases_sf"/>
</dbReference>
<dbReference type="GO" id="GO:0005829">
    <property type="term" value="C:cytosol"/>
    <property type="evidence" value="ECO:0007669"/>
    <property type="project" value="TreeGrafter"/>
</dbReference>
<evidence type="ECO:0000256" key="2">
    <source>
        <dbReference type="ARBA" id="ARBA00022552"/>
    </source>
</evidence>
<dbReference type="AlphaFoldDB" id="X8CMY2"/>
<keyword evidence="5" id="KW-0949">S-adenosyl-L-methionine</keyword>
<accession>X8CMY2</accession>
<organism evidence="8">
    <name type="scientific">Mycobacterium xenopi 4042</name>
    <dbReference type="NCBI Taxonomy" id="1299334"/>
    <lineage>
        <taxon>Bacteria</taxon>
        <taxon>Bacillati</taxon>
        <taxon>Actinomycetota</taxon>
        <taxon>Actinomycetes</taxon>
        <taxon>Mycobacteriales</taxon>
        <taxon>Mycobacteriaceae</taxon>
        <taxon>Mycobacterium</taxon>
    </lineage>
</organism>
<evidence type="ECO:0000256" key="6">
    <source>
        <dbReference type="ARBA" id="ARBA00031818"/>
    </source>
</evidence>
<keyword evidence="4 8" id="KW-0808">Transferase</keyword>
<gene>
    <name evidence="8" type="ORF">I553_8673</name>
</gene>
<dbReference type="InterPro" id="IPR003682">
    <property type="entry name" value="rRNA_ssu_MeTfrase_G"/>
</dbReference>
<dbReference type="EMBL" id="JAOB01000029">
    <property type="protein sequence ID" value="EUA56625.1"/>
    <property type="molecule type" value="Genomic_DNA"/>
</dbReference>
<dbReference type="SUPFAM" id="SSF53335">
    <property type="entry name" value="S-adenosyl-L-methionine-dependent methyltransferases"/>
    <property type="match status" value="1"/>
</dbReference>
<keyword evidence="1" id="KW-0963">Cytoplasm</keyword>